<name>A0A844HQA0_9RHOB</name>
<sequence length="58" mass="6157">MIVDTVVEGLAFIVLRLIGQVLVNGSGKMGLDQVQGRRSQHLGGCRQAPRSLTPLASI</sequence>
<gene>
    <name evidence="1" type="ORF">GL300_25705</name>
</gene>
<dbReference type="AlphaFoldDB" id="A0A844HQA0"/>
<reference evidence="1 2" key="1">
    <citation type="submission" date="2019-11" db="EMBL/GenBank/DDBJ databases">
        <authorList>
            <person name="Dong K."/>
        </authorList>
    </citation>
    <scope>NUCLEOTIDE SEQUENCE [LARGE SCALE GENOMIC DNA]</scope>
    <source>
        <strain evidence="1 2">NBRC 112902</strain>
    </source>
</reference>
<organism evidence="1 2">
    <name type="scientific">Paracoccus litorisediminis</name>
    <dbReference type="NCBI Taxonomy" id="2006130"/>
    <lineage>
        <taxon>Bacteria</taxon>
        <taxon>Pseudomonadati</taxon>
        <taxon>Pseudomonadota</taxon>
        <taxon>Alphaproteobacteria</taxon>
        <taxon>Rhodobacterales</taxon>
        <taxon>Paracoccaceae</taxon>
        <taxon>Paracoccus</taxon>
    </lineage>
</organism>
<dbReference type="Proteomes" id="UP000449846">
    <property type="component" value="Unassembled WGS sequence"/>
</dbReference>
<evidence type="ECO:0000313" key="1">
    <source>
        <dbReference type="EMBL" id="MTH62573.1"/>
    </source>
</evidence>
<dbReference type="EMBL" id="WMIG01000044">
    <property type="protein sequence ID" value="MTH62573.1"/>
    <property type="molecule type" value="Genomic_DNA"/>
</dbReference>
<comment type="caution">
    <text evidence="1">The sequence shown here is derived from an EMBL/GenBank/DDBJ whole genome shotgun (WGS) entry which is preliminary data.</text>
</comment>
<dbReference type="RefSeq" id="WP_155042517.1">
    <property type="nucleotide sequence ID" value="NZ_WMIG01000044.1"/>
</dbReference>
<accession>A0A844HQA0</accession>
<evidence type="ECO:0000313" key="2">
    <source>
        <dbReference type="Proteomes" id="UP000449846"/>
    </source>
</evidence>
<proteinExistence type="predicted"/>
<protein>
    <submittedName>
        <fullName evidence="1">Uncharacterized protein</fullName>
    </submittedName>
</protein>
<keyword evidence="2" id="KW-1185">Reference proteome</keyword>